<gene>
    <name evidence="2" type="ORF">OCTVUL_1B030174</name>
</gene>
<evidence type="ECO:0000313" key="2">
    <source>
        <dbReference type="EMBL" id="CAI9738268.1"/>
    </source>
</evidence>
<dbReference type="Proteomes" id="UP001162480">
    <property type="component" value="Chromosome 21"/>
</dbReference>
<evidence type="ECO:0000313" key="3">
    <source>
        <dbReference type="Proteomes" id="UP001162480"/>
    </source>
</evidence>
<name>A0AA36BQ94_OCTVU</name>
<evidence type="ECO:0000256" key="1">
    <source>
        <dbReference type="SAM" id="MobiDB-lite"/>
    </source>
</evidence>
<proteinExistence type="predicted"/>
<keyword evidence="3" id="KW-1185">Reference proteome</keyword>
<feature type="compositionally biased region" description="Basic and acidic residues" evidence="1">
    <location>
        <begin position="94"/>
        <end position="121"/>
    </location>
</feature>
<reference evidence="2" key="1">
    <citation type="submission" date="2023-08" db="EMBL/GenBank/DDBJ databases">
        <authorList>
            <person name="Alioto T."/>
            <person name="Alioto T."/>
            <person name="Gomez Garrido J."/>
        </authorList>
    </citation>
    <scope>NUCLEOTIDE SEQUENCE</scope>
</reference>
<dbReference type="AlphaFoldDB" id="A0AA36BQ94"/>
<sequence>MEANEDLVGFKEDADAMLAMFERRRRTSCDPFLVEEEVEHPPFLCDWGVWCSVIPGPQTRIFYRMADNLTNDEQIRCEMEEGGGGGRKERRKAGREEKEGDRRKEGRRISWKARGGEGREEKDEEGEKEGRRKRESEGEGG</sequence>
<protein>
    <submittedName>
        <fullName evidence="2">Uncharacterized protein</fullName>
    </submittedName>
</protein>
<feature type="compositionally biased region" description="Basic and acidic residues" evidence="1">
    <location>
        <begin position="128"/>
        <end position="141"/>
    </location>
</feature>
<accession>A0AA36BQ94</accession>
<feature type="region of interest" description="Disordered" evidence="1">
    <location>
        <begin position="76"/>
        <end position="141"/>
    </location>
</feature>
<dbReference type="EMBL" id="OX597834">
    <property type="protein sequence ID" value="CAI9738268.1"/>
    <property type="molecule type" value="Genomic_DNA"/>
</dbReference>
<organism evidence="2 3">
    <name type="scientific">Octopus vulgaris</name>
    <name type="common">Common octopus</name>
    <dbReference type="NCBI Taxonomy" id="6645"/>
    <lineage>
        <taxon>Eukaryota</taxon>
        <taxon>Metazoa</taxon>
        <taxon>Spiralia</taxon>
        <taxon>Lophotrochozoa</taxon>
        <taxon>Mollusca</taxon>
        <taxon>Cephalopoda</taxon>
        <taxon>Coleoidea</taxon>
        <taxon>Octopodiformes</taxon>
        <taxon>Octopoda</taxon>
        <taxon>Incirrata</taxon>
        <taxon>Octopodidae</taxon>
        <taxon>Octopus</taxon>
    </lineage>
</organism>